<proteinExistence type="predicted"/>
<accession>A0ABX0D8D0</accession>
<dbReference type="RefSeq" id="WP_165181257.1">
    <property type="nucleotide sequence ID" value="NZ_JAAKZI010000008.1"/>
</dbReference>
<organism evidence="1 2">
    <name type="scientific">Arthrobacter silviterrae</name>
    <dbReference type="NCBI Taxonomy" id="2026658"/>
    <lineage>
        <taxon>Bacteria</taxon>
        <taxon>Bacillati</taxon>
        <taxon>Actinomycetota</taxon>
        <taxon>Actinomycetes</taxon>
        <taxon>Micrococcales</taxon>
        <taxon>Micrococcaceae</taxon>
        <taxon>Arthrobacter</taxon>
    </lineage>
</organism>
<evidence type="ECO:0000313" key="1">
    <source>
        <dbReference type="EMBL" id="NGN83159.1"/>
    </source>
</evidence>
<reference evidence="1 2" key="1">
    <citation type="submission" date="2020-02" db="EMBL/GenBank/DDBJ databases">
        <title>Genome sequence of the type strain DSM 27180 of Arthrobacter silviterrae.</title>
        <authorList>
            <person name="Gao J."/>
            <person name="Sun J."/>
        </authorList>
    </citation>
    <scope>NUCLEOTIDE SEQUENCE [LARGE SCALE GENOMIC DNA]</scope>
    <source>
        <strain evidence="1 2">DSM 27180</strain>
    </source>
</reference>
<dbReference type="Proteomes" id="UP000479226">
    <property type="component" value="Unassembled WGS sequence"/>
</dbReference>
<dbReference type="EMBL" id="JAAKZI010000008">
    <property type="protein sequence ID" value="NGN83159.1"/>
    <property type="molecule type" value="Genomic_DNA"/>
</dbReference>
<gene>
    <name evidence="1" type="ORF">G6N77_06740</name>
</gene>
<comment type="caution">
    <text evidence="1">The sequence shown here is derived from an EMBL/GenBank/DDBJ whole genome shotgun (WGS) entry which is preliminary data.</text>
</comment>
<evidence type="ECO:0000313" key="2">
    <source>
        <dbReference type="Proteomes" id="UP000479226"/>
    </source>
</evidence>
<name>A0ABX0D8D0_9MICC</name>
<protein>
    <submittedName>
        <fullName evidence="1">Uncharacterized protein</fullName>
    </submittedName>
</protein>
<sequence>MEQTTFPIQSTTFTELLELCQTRLGMTASAARAHILGLLAAANVEHAWTVKDPGTNAALALAAGNYRRLPNLI</sequence>
<keyword evidence="2" id="KW-1185">Reference proteome</keyword>